<dbReference type="Pfam" id="PF12833">
    <property type="entry name" value="HTH_18"/>
    <property type="match status" value="1"/>
</dbReference>
<feature type="domain" description="HTH araC/xylS-type" evidence="4">
    <location>
        <begin position="174"/>
        <end position="272"/>
    </location>
</feature>
<dbReference type="PANTHER" id="PTHR43280:SF30">
    <property type="entry name" value="MMSAB OPERON REGULATORY PROTEIN"/>
    <property type="match status" value="1"/>
</dbReference>
<dbReference type="PANTHER" id="PTHR43280">
    <property type="entry name" value="ARAC-FAMILY TRANSCRIPTIONAL REGULATOR"/>
    <property type="match status" value="1"/>
</dbReference>
<sequence length="281" mass="33083">MTQTLIYVPNNFLYKDLFIHNYGIEKCYPNQFFGPTSRDYYLIHFVIEGKGIFKVGNELHYIKKGQAFLIKPDVETYYKSDSINPWTYCWIGFNGIQAKNIINKTKLTTDLPVFLFDEDDIWFRQFLSSIDKEHTIEDDLKIQGLLYLLLSSLVEEYPKQKVINRQIKKEEYINKVIDYIEANFAKKITVSSIAEYIGLDRSYLSSLFKEYLNLGVQEYLIRFRLNKACSILNAKDLSIGDVARLVGYEDQLLFSKMFKKYIGISPKQYRIENNYSRNSII</sequence>
<dbReference type="Gene3D" id="2.60.120.280">
    <property type="entry name" value="Regulatory protein AraC"/>
    <property type="match status" value="1"/>
</dbReference>
<dbReference type="SUPFAM" id="SSF51215">
    <property type="entry name" value="Regulatory protein AraC"/>
    <property type="match status" value="1"/>
</dbReference>
<keyword evidence="2" id="KW-0238">DNA-binding</keyword>
<proteinExistence type="predicted"/>
<accession>A0ABU0DA55</accession>
<dbReference type="SUPFAM" id="SSF46689">
    <property type="entry name" value="Homeodomain-like"/>
    <property type="match status" value="2"/>
</dbReference>
<dbReference type="SMART" id="SM00342">
    <property type="entry name" value="HTH_ARAC"/>
    <property type="match status" value="1"/>
</dbReference>
<dbReference type="InterPro" id="IPR037923">
    <property type="entry name" value="HTH-like"/>
</dbReference>
<name>A0ABU0DA55_9BACI</name>
<comment type="caution">
    <text evidence="5">The sequence shown here is derived from an EMBL/GenBank/DDBJ whole genome shotgun (WGS) entry which is preliminary data.</text>
</comment>
<dbReference type="PROSITE" id="PS00041">
    <property type="entry name" value="HTH_ARAC_FAMILY_1"/>
    <property type="match status" value="1"/>
</dbReference>
<organism evidence="5 6">
    <name type="scientific">Lederbergia wuyishanensis</name>
    <dbReference type="NCBI Taxonomy" id="1347903"/>
    <lineage>
        <taxon>Bacteria</taxon>
        <taxon>Bacillati</taxon>
        <taxon>Bacillota</taxon>
        <taxon>Bacilli</taxon>
        <taxon>Bacillales</taxon>
        <taxon>Bacillaceae</taxon>
        <taxon>Lederbergia</taxon>
    </lineage>
</organism>
<dbReference type="PROSITE" id="PS01124">
    <property type="entry name" value="HTH_ARAC_FAMILY_2"/>
    <property type="match status" value="1"/>
</dbReference>
<dbReference type="EMBL" id="JAUSUO010000015">
    <property type="protein sequence ID" value="MDQ0345293.1"/>
    <property type="molecule type" value="Genomic_DNA"/>
</dbReference>
<dbReference type="PRINTS" id="PR00032">
    <property type="entry name" value="HTHARAC"/>
</dbReference>
<reference evidence="5 6" key="1">
    <citation type="submission" date="2023-07" db="EMBL/GenBank/DDBJ databases">
        <title>Genomic Encyclopedia of Type Strains, Phase IV (KMG-IV): sequencing the most valuable type-strain genomes for metagenomic binning, comparative biology and taxonomic classification.</title>
        <authorList>
            <person name="Goeker M."/>
        </authorList>
    </citation>
    <scope>NUCLEOTIDE SEQUENCE [LARGE SCALE GENOMIC DNA]</scope>
    <source>
        <strain evidence="5 6">DSM 27848</strain>
    </source>
</reference>
<gene>
    <name evidence="5" type="ORF">J2S14_004149</name>
</gene>
<evidence type="ECO:0000313" key="5">
    <source>
        <dbReference type="EMBL" id="MDQ0345293.1"/>
    </source>
</evidence>
<evidence type="ECO:0000256" key="3">
    <source>
        <dbReference type="ARBA" id="ARBA00023163"/>
    </source>
</evidence>
<dbReference type="Pfam" id="PF02311">
    <property type="entry name" value="AraC_binding"/>
    <property type="match status" value="1"/>
</dbReference>
<dbReference type="InterPro" id="IPR018060">
    <property type="entry name" value="HTH_AraC"/>
</dbReference>
<evidence type="ECO:0000313" key="6">
    <source>
        <dbReference type="Proteomes" id="UP001232343"/>
    </source>
</evidence>
<dbReference type="InterPro" id="IPR003313">
    <property type="entry name" value="AraC-bd"/>
</dbReference>
<dbReference type="CDD" id="cd06986">
    <property type="entry name" value="cupin_MmsR-like_N"/>
    <property type="match status" value="1"/>
</dbReference>
<evidence type="ECO:0000256" key="2">
    <source>
        <dbReference type="ARBA" id="ARBA00023125"/>
    </source>
</evidence>
<dbReference type="RefSeq" id="WP_244683532.1">
    <property type="nucleotide sequence ID" value="NZ_JALIRM010000019.1"/>
</dbReference>
<keyword evidence="6" id="KW-1185">Reference proteome</keyword>
<dbReference type="InterPro" id="IPR009057">
    <property type="entry name" value="Homeodomain-like_sf"/>
</dbReference>
<dbReference type="InterPro" id="IPR020449">
    <property type="entry name" value="Tscrpt_reg_AraC-type_HTH"/>
</dbReference>
<evidence type="ECO:0000256" key="1">
    <source>
        <dbReference type="ARBA" id="ARBA00023015"/>
    </source>
</evidence>
<dbReference type="InterPro" id="IPR018062">
    <property type="entry name" value="HTH_AraC-typ_CS"/>
</dbReference>
<dbReference type="Proteomes" id="UP001232343">
    <property type="component" value="Unassembled WGS sequence"/>
</dbReference>
<dbReference type="Gene3D" id="1.10.10.60">
    <property type="entry name" value="Homeodomain-like"/>
    <property type="match status" value="2"/>
</dbReference>
<protein>
    <submittedName>
        <fullName evidence="5">AraC-like DNA-binding protein</fullName>
    </submittedName>
</protein>
<keyword evidence="3" id="KW-0804">Transcription</keyword>
<evidence type="ECO:0000259" key="4">
    <source>
        <dbReference type="PROSITE" id="PS01124"/>
    </source>
</evidence>
<keyword evidence="1" id="KW-0805">Transcription regulation</keyword>